<gene>
    <name evidence="1" type="ORF">E8M12_12040</name>
</gene>
<dbReference type="AlphaFoldDB" id="A0A4U1B4M5"/>
<evidence type="ECO:0000313" key="1">
    <source>
        <dbReference type="EMBL" id="TKB44376.1"/>
    </source>
</evidence>
<dbReference type="RefSeq" id="WP_136736393.1">
    <property type="nucleotide sequence ID" value="NZ_SWDB01000029.1"/>
</dbReference>
<protein>
    <recommendedName>
        <fullName evidence="3">Exopolysaccharide biosynthesis protein</fullName>
    </recommendedName>
</protein>
<dbReference type="Gene3D" id="3.30.110.70">
    <property type="entry name" value="Hypothetical protein apc22750. Chain B"/>
    <property type="match status" value="1"/>
</dbReference>
<name>A0A4U1B4M5_9GAMM</name>
<reference evidence="1 2" key="1">
    <citation type="submission" date="2019-04" db="EMBL/GenBank/DDBJ databases">
        <title>Thalassotalea guangxiensis sp. nov., isolated from sediment of the coastal wetland.</title>
        <authorList>
            <person name="Zheng S."/>
            <person name="Zhang D."/>
        </authorList>
    </citation>
    <scope>NUCLEOTIDE SEQUENCE [LARGE SCALE GENOMIC DNA]</scope>
    <source>
        <strain evidence="1 2">ZS-4</strain>
    </source>
</reference>
<dbReference type="EMBL" id="SWDB01000029">
    <property type="protein sequence ID" value="TKB44376.1"/>
    <property type="molecule type" value="Genomic_DNA"/>
</dbReference>
<dbReference type="Proteomes" id="UP000307999">
    <property type="component" value="Unassembled WGS sequence"/>
</dbReference>
<comment type="caution">
    <text evidence="1">The sequence shown here is derived from an EMBL/GenBank/DDBJ whole genome shotgun (WGS) entry which is preliminary data.</text>
</comment>
<proteinExistence type="predicted"/>
<accession>A0A4U1B4M5</accession>
<keyword evidence="2" id="KW-1185">Reference proteome</keyword>
<evidence type="ECO:0000313" key="2">
    <source>
        <dbReference type="Proteomes" id="UP000307999"/>
    </source>
</evidence>
<dbReference type="PROSITE" id="PS51257">
    <property type="entry name" value="PROKAR_LIPOPROTEIN"/>
    <property type="match status" value="1"/>
</dbReference>
<evidence type="ECO:0008006" key="3">
    <source>
        <dbReference type="Google" id="ProtNLM"/>
    </source>
</evidence>
<dbReference type="OrthoDB" id="6264505at2"/>
<organism evidence="1 2">
    <name type="scientific">Thalassotalea mangrovi</name>
    <dbReference type="NCBI Taxonomy" id="2572245"/>
    <lineage>
        <taxon>Bacteria</taxon>
        <taxon>Pseudomonadati</taxon>
        <taxon>Pseudomonadota</taxon>
        <taxon>Gammaproteobacteria</taxon>
        <taxon>Alteromonadales</taxon>
        <taxon>Colwelliaceae</taxon>
        <taxon>Thalassotalea</taxon>
    </lineage>
</organism>
<sequence>MRRISIQILASILILTGCSNIRVSGNLGDLVGTSFRANNVESYTFEELMAYNHRYLASLNEEYCHTDKFEPAPSFKHLERNLKSETQKLGGNAIVFDVCEKQSNYQNCTALLRCQASAYVIDFDGI</sequence>